<evidence type="ECO:0000313" key="2">
    <source>
        <dbReference type="EMBL" id="KAA1380033.1"/>
    </source>
</evidence>
<sequence length="146" mass="15485">MKNLFRAAAIGIASTALVAGGASVATAAPSAPAVASTAVTTSGDVSIAVAPYPIDYKSKIRIQKRGSKLTFRLTARYRDDAGTPVGIRRATIQVLKGSKWKTLKNVKLNGNGGGTYKTRSSKKRKYRMLIKPTALYQGGNTRSVKI</sequence>
<comment type="caution">
    <text evidence="2">The sequence shown here is derived from an EMBL/GenBank/DDBJ whole genome shotgun (WGS) entry which is preliminary data.</text>
</comment>
<keyword evidence="1" id="KW-0732">Signal</keyword>
<keyword evidence="3" id="KW-1185">Reference proteome</keyword>
<accession>A0A641AS36</accession>
<protein>
    <submittedName>
        <fullName evidence="2">Uncharacterized protein</fullName>
    </submittedName>
</protein>
<evidence type="ECO:0000313" key="3">
    <source>
        <dbReference type="Proteomes" id="UP001515100"/>
    </source>
</evidence>
<feature type="chain" id="PRO_5024901686" evidence="1">
    <location>
        <begin position="28"/>
        <end position="146"/>
    </location>
</feature>
<dbReference type="AlphaFoldDB" id="A0A641AS36"/>
<dbReference type="OrthoDB" id="3749010at2"/>
<dbReference type="RefSeq" id="WP_129180111.1">
    <property type="nucleotide sequence ID" value="NZ_JAGIOG010000001.1"/>
</dbReference>
<organism evidence="2 3">
    <name type="scientific">Aeromicrobium fastidiosum</name>
    <dbReference type="NCBI Taxonomy" id="52699"/>
    <lineage>
        <taxon>Bacteria</taxon>
        <taxon>Bacillati</taxon>
        <taxon>Actinomycetota</taxon>
        <taxon>Actinomycetes</taxon>
        <taxon>Propionibacteriales</taxon>
        <taxon>Nocardioidaceae</taxon>
        <taxon>Aeromicrobium</taxon>
    </lineage>
</organism>
<dbReference type="Proteomes" id="UP001515100">
    <property type="component" value="Unassembled WGS sequence"/>
</dbReference>
<name>A0A641AS36_9ACTN</name>
<proteinExistence type="predicted"/>
<feature type="signal peptide" evidence="1">
    <location>
        <begin position="1"/>
        <end position="27"/>
    </location>
</feature>
<gene>
    <name evidence="2" type="ORF">ESP62_002175</name>
</gene>
<reference evidence="2" key="1">
    <citation type="submission" date="2019-09" db="EMBL/GenBank/DDBJ databases">
        <authorList>
            <person name="Li J."/>
        </authorList>
    </citation>
    <scope>NUCLEOTIDE SEQUENCE [LARGE SCALE GENOMIC DNA]</scope>
    <source>
        <strain evidence="2">NRBC 14897</strain>
    </source>
</reference>
<dbReference type="EMBL" id="SDPP02000001">
    <property type="protein sequence ID" value="KAA1380033.1"/>
    <property type="molecule type" value="Genomic_DNA"/>
</dbReference>
<evidence type="ECO:0000256" key="1">
    <source>
        <dbReference type="SAM" id="SignalP"/>
    </source>
</evidence>